<reference evidence="5" key="2">
    <citation type="submission" date="2019-07" db="EMBL/GenBank/DDBJ databases">
        <authorList>
            <person name="Whitman W."/>
            <person name="Huntemann M."/>
            <person name="Clum A."/>
            <person name="Pillay M."/>
            <person name="Palaniappan K."/>
            <person name="Varghese N."/>
            <person name="Mikhailova N."/>
            <person name="Stamatis D."/>
            <person name="Reddy T."/>
            <person name="Daum C."/>
            <person name="Shapiro N."/>
            <person name="Ivanova N."/>
            <person name="Kyrpides N."/>
            <person name="Woyke T."/>
        </authorList>
    </citation>
    <scope>NUCLEOTIDE SEQUENCE</scope>
    <source>
        <strain evidence="5">CGMCC 1.10685</strain>
    </source>
</reference>
<dbReference type="Gene3D" id="3.40.50.720">
    <property type="entry name" value="NAD(P)-binding Rossmann-like Domain"/>
    <property type="match status" value="1"/>
</dbReference>
<reference evidence="4 7" key="3">
    <citation type="submission" date="2019-12" db="EMBL/GenBank/DDBJ databases">
        <title>Draft Genome Sequences of Six Type Strains of the Genus Massilia.</title>
        <authorList>
            <person name="Miess H."/>
            <person name="Frediansyah A."/>
            <person name="Goeker M."/>
            <person name="Gross H."/>
        </authorList>
    </citation>
    <scope>NUCLEOTIDE SEQUENCE [LARGE SCALE GENOMIC DNA]</scope>
    <source>
        <strain evidence="4 7">DSM 26639</strain>
    </source>
</reference>
<evidence type="ECO:0000313" key="7">
    <source>
        <dbReference type="Proteomes" id="UP000437862"/>
    </source>
</evidence>
<dbReference type="Proteomes" id="UP000315112">
    <property type="component" value="Unassembled WGS sequence"/>
</dbReference>
<dbReference type="Pfam" id="PF03446">
    <property type="entry name" value="NAD_binding_2"/>
    <property type="match status" value="1"/>
</dbReference>
<evidence type="ECO:0000313" key="5">
    <source>
        <dbReference type="EMBL" id="TWI48464.1"/>
    </source>
</evidence>
<accession>A0A562PVL7</accession>
<dbReference type="Pfam" id="PF21761">
    <property type="entry name" value="RedAm-like_C"/>
    <property type="match status" value="1"/>
</dbReference>
<dbReference type="GO" id="GO:0050661">
    <property type="term" value="F:NADP binding"/>
    <property type="evidence" value="ECO:0007669"/>
    <property type="project" value="InterPro"/>
</dbReference>
<dbReference type="InterPro" id="IPR015815">
    <property type="entry name" value="HIBADH-related"/>
</dbReference>
<evidence type="ECO:0000259" key="3">
    <source>
        <dbReference type="Pfam" id="PF21761"/>
    </source>
</evidence>
<proteinExistence type="predicted"/>
<dbReference type="EMBL" id="CP046904">
    <property type="protein sequence ID" value="QGZ39567.1"/>
    <property type="molecule type" value="Genomic_DNA"/>
</dbReference>
<dbReference type="PANTHER" id="PTHR43580:SF2">
    <property type="entry name" value="CYTOKINE-LIKE NUCLEAR FACTOR N-PAC"/>
    <property type="match status" value="1"/>
</dbReference>
<keyword evidence="1" id="KW-0560">Oxidoreductase</keyword>
<dbReference type="PANTHER" id="PTHR43580">
    <property type="entry name" value="OXIDOREDUCTASE GLYR1-RELATED"/>
    <property type="match status" value="1"/>
</dbReference>
<protein>
    <submittedName>
        <fullName evidence="5">3-hydroxyisobutyrate dehydrogenase-like beta-hydroxyacid dehydrogenase</fullName>
    </submittedName>
    <submittedName>
        <fullName evidence="4">NAD(P)-dependent oxidoreductase</fullName>
    </submittedName>
</protein>
<evidence type="ECO:0000259" key="2">
    <source>
        <dbReference type="Pfam" id="PF03446"/>
    </source>
</evidence>
<dbReference type="InterPro" id="IPR036291">
    <property type="entry name" value="NAD(P)-bd_dom_sf"/>
</dbReference>
<dbReference type="Proteomes" id="UP000437862">
    <property type="component" value="Chromosome"/>
</dbReference>
<organism evidence="5 6">
    <name type="scientific">Pseudoduganella flava</name>
    <dbReference type="NCBI Taxonomy" id="871742"/>
    <lineage>
        <taxon>Bacteria</taxon>
        <taxon>Pseudomonadati</taxon>
        <taxon>Pseudomonadota</taxon>
        <taxon>Betaproteobacteria</taxon>
        <taxon>Burkholderiales</taxon>
        <taxon>Oxalobacteraceae</taxon>
        <taxon>Telluria group</taxon>
        <taxon>Pseudoduganella</taxon>
    </lineage>
</organism>
<dbReference type="InterPro" id="IPR013328">
    <property type="entry name" value="6PGD_dom2"/>
</dbReference>
<feature type="domain" description="NADPH-dependent reductive aminase-like C-terminal" evidence="3">
    <location>
        <begin position="163"/>
        <end position="287"/>
    </location>
</feature>
<dbReference type="InterPro" id="IPR008927">
    <property type="entry name" value="6-PGluconate_DH-like_C_sf"/>
</dbReference>
<dbReference type="SUPFAM" id="SSF48179">
    <property type="entry name" value="6-phosphogluconate dehydrogenase C-terminal domain-like"/>
    <property type="match status" value="1"/>
</dbReference>
<dbReference type="GO" id="GO:0016491">
    <property type="term" value="F:oxidoreductase activity"/>
    <property type="evidence" value="ECO:0007669"/>
    <property type="project" value="UniProtKB-KW"/>
</dbReference>
<dbReference type="RefSeq" id="WP_145874258.1">
    <property type="nucleotide sequence ID" value="NZ_CP046904.1"/>
</dbReference>
<dbReference type="EMBL" id="VLKW01000003">
    <property type="protein sequence ID" value="TWI48464.1"/>
    <property type="molecule type" value="Genomic_DNA"/>
</dbReference>
<sequence length="293" mass="30082">MKQVAVIGLGQMGSTLARLLLQADMQVHVWNRSPGRSTPLAAAGAVVAPTPAQAVRDAQVVVMCVHDDAAARSVLAMDGVAAALQGKVLLQLTTVSPQEARAAAGEAHALGAGFLAGAIQVAPEQMGKPDTTILLSGAAADHDRARDVLAAFGGNVVYLGENPGAAATMDLATLSYVYGAAAGFFQGAALAGREGLDVRAYGDIVHAMSPSFGAFLRHEAGSIAAEDYAVSQSPLSISVDATRRIEEAMRERRLHAGLPALIAQLLRDADRAGFGGEEFAAVVKVLRAEPAPS</sequence>
<gene>
    <name evidence="4" type="ORF">GO485_11260</name>
    <name evidence="5" type="ORF">IP92_01853</name>
</gene>
<evidence type="ECO:0000313" key="6">
    <source>
        <dbReference type="Proteomes" id="UP000315112"/>
    </source>
</evidence>
<dbReference type="PIRSF" id="PIRSF000103">
    <property type="entry name" value="HIBADH"/>
    <property type="match status" value="1"/>
</dbReference>
<name>A0A562PVL7_9BURK</name>
<dbReference type="SMR" id="A0A562PVL7"/>
<evidence type="ECO:0000256" key="1">
    <source>
        <dbReference type="ARBA" id="ARBA00023002"/>
    </source>
</evidence>
<keyword evidence="7" id="KW-1185">Reference proteome</keyword>
<evidence type="ECO:0000313" key="4">
    <source>
        <dbReference type="EMBL" id="QGZ39567.1"/>
    </source>
</evidence>
<dbReference type="InterPro" id="IPR006115">
    <property type="entry name" value="6PGDH_NADP-bd"/>
</dbReference>
<dbReference type="SUPFAM" id="SSF51735">
    <property type="entry name" value="NAD(P)-binding Rossmann-fold domains"/>
    <property type="match status" value="1"/>
</dbReference>
<dbReference type="AlphaFoldDB" id="A0A562PVL7"/>
<feature type="domain" description="6-phosphogluconate dehydrogenase NADP-binding" evidence="2">
    <location>
        <begin position="3"/>
        <end position="160"/>
    </location>
</feature>
<dbReference type="Gene3D" id="1.10.1040.10">
    <property type="entry name" value="N-(1-d-carboxylethyl)-l-norvaline Dehydrogenase, domain 2"/>
    <property type="match status" value="1"/>
</dbReference>
<reference evidence="5 6" key="1">
    <citation type="journal article" date="2015" name="Stand. Genomic Sci.">
        <title>Genomic Encyclopedia of Bacterial and Archaeal Type Strains, Phase III: the genomes of soil and plant-associated and newly described type strains.</title>
        <authorList>
            <person name="Whitman W.B."/>
            <person name="Woyke T."/>
            <person name="Klenk H.P."/>
            <person name="Zhou Y."/>
            <person name="Lilburn T.G."/>
            <person name="Beck B.J."/>
            <person name="De Vos P."/>
            <person name="Vandamme P."/>
            <person name="Eisen J.A."/>
            <person name="Garrity G."/>
            <person name="Hugenholtz P."/>
            <person name="Kyrpides N.C."/>
        </authorList>
    </citation>
    <scope>NUCLEOTIDE SEQUENCE [LARGE SCALE GENOMIC DNA]</scope>
    <source>
        <strain evidence="5 6">CGMCC 1.10685</strain>
    </source>
</reference>
<dbReference type="OrthoDB" id="9786703at2"/>
<dbReference type="InterPro" id="IPR051265">
    <property type="entry name" value="HIBADH-related_NP60_sf"/>
</dbReference>
<dbReference type="InterPro" id="IPR048666">
    <property type="entry name" value="RedAm-like_C"/>
</dbReference>